<dbReference type="EMBL" id="JAXOVC010000006">
    <property type="protein sequence ID" value="KAK4500572.1"/>
    <property type="molecule type" value="Genomic_DNA"/>
</dbReference>
<proteinExistence type="predicted"/>
<evidence type="ECO:0000259" key="1">
    <source>
        <dbReference type="Pfam" id="PF01636"/>
    </source>
</evidence>
<dbReference type="Pfam" id="PF01636">
    <property type="entry name" value="APH"/>
    <property type="match status" value="1"/>
</dbReference>
<evidence type="ECO:0000313" key="2">
    <source>
        <dbReference type="EMBL" id="KAK4500572.1"/>
    </source>
</evidence>
<gene>
    <name evidence="2" type="ORF">PRZ48_008761</name>
</gene>
<dbReference type="InterPro" id="IPR051678">
    <property type="entry name" value="AGP_Transferase"/>
</dbReference>
<dbReference type="InterPro" id="IPR002575">
    <property type="entry name" value="Aminoglycoside_PTrfase"/>
</dbReference>
<sequence>MYWRDGWPTLADGSVYDGKRLLELVRNGERPFSAAWDVNLLIREIEQELNTQVADIPLGFQLELSNRPSAVARLARGDVNWPNFDGFSVDFQISEIKFEAEVYKLMETQPAIKASKLLYHRAPKQHEGPRTTTPQDIQGRRLMVFERAQGGSGGVWRRLSSAHQLDVVAQAAVIRAALFHFQLPPGFAEKWLRERLFEQKPKSFDFPVASTREFCVALFTSKIEATIRNIGDIIGWEDDGNVVGPKAAAAKKSLLRLIPYMLPQEEGSNSEIYRLVLEHGDFGIHNMTIDDEGSSPEITSVFDWETGCIVPALLSDTLMCTLVDLGIDGQGRPAVTRVDRNSDQEVAHQQKALTERYHKVLFEQAPDYQKAVQAGIYARHLWFALRDWRGDDPEEYFRRLGAWADETMRKRNAVVRSEEDK</sequence>
<reference evidence="2 3" key="1">
    <citation type="journal article" date="2023" name="G3 (Bethesda)">
        <title>A chromosome-level genome assembly of Zasmidium syzygii isolated from banana leaves.</title>
        <authorList>
            <person name="van Westerhoven A.C."/>
            <person name="Mehrabi R."/>
            <person name="Talebi R."/>
            <person name="Steentjes M.B.F."/>
            <person name="Corcolon B."/>
            <person name="Chong P.A."/>
            <person name="Kema G.H.J."/>
            <person name="Seidl M.F."/>
        </authorList>
    </citation>
    <scope>NUCLEOTIDE SEQUENCE [LARGE SCALE GENOMIC DNA]</scope>
    <source>
        <strain evidence="2 3">P124</strain>
    </source>
</reference>
<accession>A0ABR0EGE2</accession>
<dbReference type="Proteomes" id="UP001305779">
    <property type="component" value="Unassembled WGS sequence"/>
</dbReference>
<organism evidence="2 3">
    <name type="scientific">Zasmidium cellare</name>
    <name type="common">Wine cellar mold</name>
    <name type="synonym">Racodium cellare</name>
    <dbReference type="NCBI Taxonomy" id="395010"/>
    <lineage>
        <taxon>Eukaryota</taxon>
        <taxon>Fungi</taxon>
        <taxon>Dikarya</taxon>
        <taxon>Ascomycota</taxon>
        <taxon>Pezizomycotina</taxon>
        <taxon>Dothideomycetes</taxon>
        <taxon>Dothideomycetidae</taxon>
        <taxon>Mycosphaerellales</taxon>
        <taxon>Mycosphaerellaceae</taxon>
        <taxon>Zasmidium</taxon>
    </lineage>
</organism>
<feature type="domain" description="Aminoglycoside phosphotransferase" evidence="1">
    <location>
        <begin position="95"/>
        <end position="313"/>
    </location>
</feature>
<keyword evidence="3" id="KW-1185">Reference proteome</keyword>
<comment type="caution">
    <text evidence="2">The sequence shown here is derived from an EMBL/GenBank/DDBJ whole genome shotgun (WGS) entry which is preliminary data.</text>
</comment>
<dbReference type="Gene3D" id="3.90.1200.10">
    <property type="match status" value="1"/>
</dbReference>
<name>A0ABR0EGE2_ZASCE</name>
<dbReference type="InterPro" id="IPR011009">
    <property type="entry name" value="Kinase-like_dom_sf"/>
</dbReference>
<dbReference type="PANTHER" id="PTHR21310">
    <property type="entry name" value="AMINOGLYCOSIDE PHOSPHOTRANSFERASE-RELATED-RELATED"/>
    <property type="match status" value="1"/>
</dbReference>
<dbReference type="PANTHER" id="PTHR21310:SF56">
    <property type="entry name" value="AMINOGLYCOSIDE PHOSPHOTRANSFERASE DOMAIN-CONTAINING PROTEIN"/>
    <property type="match status" value="1"/>
</dbReference>
<evidence type="ECO:0000313" key="3">
    <source>
        <dbReference type="Proteomes" id="UP001305779"/>
    </source>
</evidence>
<protein>
    <recommendedName>
        <fullName evidence="1">Aminoglycoside phosphotransferase domain-containing protein</fullName>
    </recommendedName>
</protein>
<dbReference type="SUPFAM" id="SSF56112">
    <property type="entry name" value="Protein kinase-like (PK-like)"/>
    <property type="match status" value="1"/>
</dbReference>